<accession>A0A8C7YDJ7</accession>
<dbReference type="Gene3D" id="2.30.30.100">
    <property type="match status" value="1"/>
</dbReference>
<dbReference type="AlphaFoldDB" id="A0A8C7YDJ7"/>
<organism evidence="1 2">
    <name type="scientific">Oryzias sinensis</name>
    <name type="common">Chinese medaka</name>
    <dbReference type="NCBI Taxonomy" id="183150"/>
    <lineage>
        <taxon>Eukaryota</taxon>
        <taxon>Metazoa</taxon>
        <taxon>Chordata</taxon>
        <taxon>Craniata</taxon>
        <taxon>Vertebrata</taxon>
        <taxon>Euteleostomi</taxon>
        <taxon>Actinopterygii</taxon>
        <taxon>Neopterygii</taxon>
        <taxon>Teleostei</taxon>
        <taxon>Neoteleostei</taxon>
        <taxon>Acanthomorphata</taxon>
        <taxon>Ovalentaria</taxon>
        <taxon>Atherinomorphae</taxon>
        <taxon>Beloniformes</taxon>
        <taxon>Adrianichthyidae</taxon>
        <taxon>Oryziinae</taxon>
        <taxon>Oryzias</taxon>
    </lineage>
</organism>
<keyword evidence="2" id="KW-1185">Reference proteome</keyword>
<reference evidence="1" key="2">
    <citation type="submission" date="2025-09" db="UniProtKB">
        <authorList>
            <consortium name="Ensembl"/>
        </authorList>
    </citation>
    <scope>IDENTIFICATION</scope>
</reference>
<evidence type="ECO:0000313" key="2">
    <source>
        <dbReference type="Proteomes" id="UP000694383"/>
    </source>
</evidence>
<name>A0A8C7YDJ7_9TELE</name>
<sequence>MQGGWRACGPRLWLRHVDKRVKVKTRRQEHRGWLLSVDPVSIHGKVEPELDAFLHTVR</sequence>
<dbReference type="Ensembl" id="ENSOSIT00000027119.1">
    <property type="protein sequence ID" value="ENSOSIP00000025716.1"/>
    <property type="gene ID" value="ENSOSIG00000013486.1"/>
</dbReference>
<reference evidence="1" key="1">
    <citation type="submission" date="2025-08" db="UniProtKB">
        <authorList>
            <consortium name="Ensembl"/>
        </authorList>
    </citation>
    <scope>IDENTIFICATION</scope>
</reference>
<dbReference type="Proteomes" id="UP000694383">
    <property type="component" value="Unplaced"/>
</dbReference>
<protein>
    <submittedName>
        <fullName evidence="1">Uncharacterized protein</fullName>
    </submittedName>
</protein>
<proteinExistence type="predicted"/>
<evidence type="ECO:0000313" key="1">
    <source>
        <dbReference type="Ensembl" id="ENSOSIP00000025716.1"/>
    </source>
</evidence>